<dbReference type="Proteomes" id="UP000285138">
    <property type="component" value="Unassembled WGS sequence"/>
</dbReference>
<name>A0A424YIP0_9FIRM</name>
<gene>
    <name evidence="1" type="ORF">D5R97_00550</name>
</gene>
<protein>
    <submittedName>
        <fullName evidence="1">Uncharacterized protein</fullName>
    </submittedName>
</protein>
<dbReference type="AlphaFoldDB" id="A0A424YIP0"/>
<dbReference type="Gene3D" id="1.10.8.200">
    <property type="entry name" value="Replisome organizer (g39p helicase loader/inhibitor protein)"/>
    <property type="match status" value="1"/>
</dbReference>
<sequence>MVKRKRGGDSKLKIGETARLLAFITALYPGIDIKEGTVEAWHEMLKDLDYTAAVESVKKVMAEHDYPTLPPVGKVRGAVALLQKGCPLPASEAWGLVAEAIRGYGHTGERKALESLPSLVARVAGMMGWREMCQSSGYDVIRGQFIKLYQEQLQRREEKHRMPEEFRRLAEKYSPPEERFLEGRGSRKF</sequence>
<accession>A0A424YIP0</accession>
<dbReference type="EMBL" id="QZAA01000026">
    <property type="protein sequence ID" value="RQD78315.1"/>
    <property type="molecule type" value="Genomic_DNA"/>
</dbReference>
<evidence type="ECO:0000313" key="1">
    <source>
        <dbReference type="EMBL" id="RQD78315.1"/>
    </source>
</evidence>
<reference evidence="1 2" key="1">
    <citation type="submission" date="2018-08" db="EMBL/GenBank/DDBJ databases">
        <title>The metabolism and importance of syntrophic acetate oxidation coupled to methane or sulfide production in haloalkaline environments.</title>
        <authorList>
            <person name="Timmers P.H.A."/>
            <person name="Vavourakis C.D."/>
            <person name="Sorokin D.Y."/>
            <person name="Sinninghe Damste J.S."/>
            <person name="Muyzer G."/>
            <person name="Stams A.J.M."/>
            <person name="Plugge C.M."/>
        </authorList>
    </citation>
    <scope>NUCLEOTIDE SEQUENCE [LARGE SCALE GENOMIC DNA]</scope>
    <source>
        <strain evidence="1">MSAO_Bac1</strain>
    </source>
</reference>
<organism evidence="1 2">
    <name type="scientific">Candidatus Syntrophonatronum acetioxidans</name>
    <dbReference type="NCBI Taxonomy" id="1795816"/>
    <lineage>
        <taxon>Bacteria</taxon>
        <taxon>Bacillati</taxon>
        <taxon>Bacillota</taxon>
        <taxon>Clostridia</taxon>
        <taxon>Eubacteriales</taxon>
        <taxon>Syntrophomonadaceae</taxon>
        <taxon>Candidatus Syntrophonatronum</taxon>
    </lineage>
</organism>
<comment type="caution">
    <text evidence="1">The sequence shown here is derived from an EMBL/GenBank/DDBJ whole genome shotgun (WGS) entry which is preliminary data.</text>
</comment>
<evidence type="ECO:0000313" key="2">
    <source>
        <dbReference type="Proteomes" id="UP000285138"/>
    </source>
</evidence>
<proteinExistence type="predicted"/>